<dbReference type="InterPro" id="IPR036514">
    <property type="entry name" value="SGNH_hydro_sf"/>
</dbReference>
<dbReference type="SUPFAM" id="SSF49785">
    <property type="entry name" value="Galactose-binding domain-like"/>
    <property type="match status" value="1"/>
</dbReference>
<evidence type="ECO:0000313" key="5">
    <source>
        <dbReference type="Proteomes" id="UP000028007"/>
    </source>
</evidence>
<keyword evidence="2" id="KW-0732">Signal</keyword>
<reference evidence="4 5" key="1">
    <citation type="journal article" date="1992" name="Int. J. Syst. Bacteriol.">
        <title>Sphingobacterium antarcticus sp. nov. a Psychrotrophic Bacterium from the Soils of Schirmacher Oasis, Antarctica.</title>
        <authorList>
            <person name="Shivaji S."/>
            <person name="Ray M.K."/>
            <person name="Rao N.S."/>
            <person name="Saiserr L."/>
            <person name="Jagannadham M.V."/>
            <person name="Kumar G.S."/>
            <person name="Reddy G."/>
            <person name="Bhargava P.M."/>
        </authorList>
    </citation>
    <scope>NUCLEOTIDE SEQUENCE [LARGE SCALE GENOMIC DNA]</scope>
    <source>
        <strain evidence="4 5">4BY</strain>
    </source>
</reference>
<dbReference type="OrthoDB" id="9816001at2"/>
<dbReference type="Gene3D" id="3.40.50.1110">
    <property type="entry name" value="SGNH hydrolase"/>
    <property type="match status" value="1"/>
</dbReference>
<feature type="domain" description="Sialate O-acetylesterase" evidence="3">
    <location>
        <begin position="435"/>
        <end position="541"/>
    </location>
</feature>
<dbReference type="InterPro" id="IPR005181">
    <property type="entry name" value="SASA"/>
</dbReference>
<protein>
    <submittedName>
        <fullName evidence="4">9-O-acetylesterase</fullName>
    </submittedName>
</protein>
<dbReference type="GO" id="GO:0004553">
    <property type="term" value="F:hydrolase activity, hydrolyzing O-glycosyl compounds"/>
    <property type="evidence" value="ECO:0007669"/>
    <property type="project" value="InterPro"/>
</dbReference>
<dbReference type="InterPro" id="IPR039329">
    <property type="entry name" value="SIAE"/>
</dbReference>
<dbReference type="PANTHER" id="PTHR22901">
    <property type="entry name" value="SIALATE O-ACETYLESTERASE"/>
    <property type="match status" value="1"/>
</dbReference>
<keyword evidence="5" id="KW-1185">Reference proteome</keyword>
<dbReference type="SUPFAM" id="SSF52266">
    <property type="entry name" value="SGNH hydrolase"/>
    <property type="match status" value="1"/>
</dbReference>
<proteinExistence type="predicted"/>
<dbReference type="PANTHER" id="PTHR22901:SF0">
    <property type="entry name" value="SIALATE O-ACETYLESTERASE"/>
    <property type="match status" value="1"/>
</dbReference>
<comment type="caution">
    <text evidence="4">The sequence shown here is derived from an EMBL/GenBank/DDBJ whole genome shotgun (WGS) entry which is preliminary data.</text>
</comment>
<sequence length="662" mass="73154">MKSNYHKYIRIAAITAIVFTAGNVNAKVTLPSVFSDNMVIQQKTNAAFWGQASPGKTVNIHVAWNPKNFTVKADENGNWKIKIPTPKYGGPYNITISDGTAVKLSNIMLGDVWVCSGQSNMEMPLAGWGKIANYKEEISKADFKNIRLLQADHIASNTPLTDAKVANGGWTVCTPENIGEFSSVAYFFAREVYQKTGIPIGLIHTSWGGTIAEAWMSSSTLKTRPDFAAAVEKIAKTGSQAEFEQELNSWNKIVIENDNGYQQGKLRWVNADTDDSDWKSMNLPVLWDQSILPDLDGIVYFRKKITIPESWKGKTITLNLGTIDDNDVTFFNGTKIGETKGYDQKRVYTIPADLVKPGENTIAVRVFDSAGGGGIYGDRNIISVVSANGEKISLDGDWLYNIGLDLKKILPMPSPIDGPNRPTVLFNAMINPFLNFTIKGALWYQGESNADRANQYRTLFPQLIQDWRKAWDIGDFPFYFVQLAGYMQHEDLPKASAWAELRDAQLGALKISNTGMAVAIDIGDAADIHPKNKQEVGRRLALIALAKTYGRQIAYAGPVFKSYKIEEDKVTLDFDHIEGGLKANDGKPLNGFAVAGADKVFHWAQATITGNQIVVSSTEVPKPLAVRYGWANNPECNLYNQANLPASPFKTDTWEDSTKNIH</sequence>
<dbReference type="Pfam" id="PF03629">
    <property type="entry name" value="SASA"/>
    <property type="match status" value="2"/>
</dbReference>
<dbReference type="Gene3D" id="2.60.40.10">
    <property type="entry name" value="Immunoglobulins"/>
    <property type="match status" value="1"/>
</dbReference>
<name>A0A081PD91_9SPHI</name>
<evidence type="ECO:0000256" key="2">
    <source>
        <dbReference type="SAM" id="SignalP"/>
    </source>
</evidence>
<accession>A0A081PD91</accession>
<gene>
    <name evidence="4" type="ORF">N180_04515</name>
</gene>
<evidence type="ECO:0000313" key="4">
    <source>
        <dbReference type="EMBL" id="KEQ28664.1"/>
    </source>
</evidence>
<organism evidence="4 5">
    <name type="scientific">Pedobacter antarcticus 4BY</name>
    <dbReference type="NCBI Taxonomy" id="1358423"/>
    <lineage>
        <taxon>Bacteria</taxon>
        <taxon>Pseudomonadati</taxon>
        <taxon>Bacteroidota</taxon>
        <taxon>Sphingobacteriia</taxon>
        <taxon>Sphingobacteriales</taxon>
        <taxon>Sphingobacteriaceae</taxon>
        <taxon>Pedobacter</taxon>
    </lineage>
</organism>
<dbReference type="InterPro" id="IPR008979">
    <property type="entry name" value="Galactose-bd-like_sf"/>
</dbReference>
<dbReference type="eggNOG" id="COG3250">
    <property type="taxonomic scope" value="Bacteria"/>
</dbReference>
<dbReference type="EMBL" id="JNFF01000110">
    <property type="protein sequence ID" value="KEQ28664.1"/>
    <property type="molecule type" value="Genomic_DNA"/>
</dbReference>
<feature type="domain" description="Sialate O-acetylesterase" evidence="3">
    <location>
        <begin position="111"/>
        <end position="236"/>
    </location>
</feature>
<dbReference type="GO" id="GO:0001681">
    <property type="term" value="F:sialate O-acetylesterase activity"/>
    <property type="evidence" value="ECO:0007669"/>
    <property type="project" value="InterPro"/>
</dbReference>
<feature type="signal peptide" evidence="2">
    <location>
        <begin position="1"/>
        <end position="26"/>
    </location>
</feature>
<dbReference type="Proteomes" id="UP000028007">
    <property type="component" value="Unassembled WGS sequence"/>
</dbReference>
<dbReference type="GO" id="GO:0005975">
    <property type="term" value="P:carbohydrate metabolic process"/>
    <property type="evidence" value="ECO:0007669"/>
    <property type="project" value="InterPro"/>
</dbReference>
<dbReference type="AlphaFoldDB" id="A0A081PD91"/>
<feature type="chain" id="PRO_5001761756" evidence="2">
    <location>
        <begin position="27"/>
        <end position="662"/>
    </location>
</feature>
<evidence type="ECO:0000259" key="3">
    <source>
        <dbReference type="Pfam" id="PF03629"/>
    </source>
</evidence>
<evidence type="ECO:0000256" key="1">
    <source>
        <dbReference type="ARBA" id="ARBA00022801"/>
    </source>
</evidence>
<keyword evidence="1" id="KW-0378">Hydrolase</keyword>
<dbReference type="InterPro" id="IPR013783">
    <property type="entry name" value="Ig-like_fold"/>
</dbReference>
<dbReference type="Gene3D" id="2.60.120.260">
    <property type="entry name" value="Galactose-binding domain-like"/>
    <property type="match status" value="1"/>
</dbReference>